<organism evidence="2 3">
    <name type="scientific">Dendrobium chrysotoxum</name>
    <name type="common">Orchid</name>
    <dbReference type="NCBI Taxonomy" id="161865"/>
    <lineage>
        <taxon>Eukaryota</taxon>
        <taxon>Viridiplantae</taxon>
        <taxon>Streptophyta</taxon>
        <taxon>Embryophyta</taxon>
        <taxon>Tracheophyta</taxon>
        <taxon>Spermatophyta</taxon>
        <taxon>Magnoliopsida</taxon>
        <taxon>Liliopsida</taxon>
        <taxon>Asparagales</taxon>
        <taxon>Orchidaceae</taxon>
        <taxon>Epidendroideae</taxon>
        <taxon>Malaxideae</taxon>
        <taxon>Dendrobiinae</taxon>
        <taxon>Dendrobium</taxon>
    </lineage>
</organism>
<feature type="compositionally biased region" description="Low complexity" evidence="1">
    <location>
        <begin position="98"/>
        <end position="107"/>
    </location>
</feature>
<dbReference type="EMBL" id="JAGFBR010000007">
    <property type="protein sequence ID" value="KAH0463959.1"/>
    <property type="molecule type" value="Genomic_DNA"/>
</dbReference>
<comment type="caution">
    <text evidence="2">The sequence shown here is derived from an EMBL/GenBank/DDBJ whole genome shotgun (WGS) entry which is preliminary data.</text>
</comment>
<accession>A0AAV7H7C4</accession>
<dbReference type="AlphaFoldDB" id="A0AAV7H7C4"/>
<gene>
    <name evidence="2" type="ORF">IEQ34_006745</name>
</gene>
<dbReference type="Proteomes" id="UP000775213">
    <property type="component" value="Unassembled WGS sequence"/>
</dbReference>
<evidence type="ECO:0000313" key="2">
    <source>
        <dbReference type="EMBL" id="KAH0463959.1"/>
    </source>
</evidence>
<evidence type="ECO:0000313" key="3">
    <source>
        <dbReference type="Proteomes" id="UP000775213"/>
    </source>
</evidence>
<reference evidence="2 3" key="1">
    <citation type="journal article" date="2021" name="Hortic Res">
        <title>Chromosome-scale assembly of the Dendrobium chrysotoxum genome enhances the understanding of orchid evolution.</title>
        <authorList>
            <person name="Zhang Y."/>
            <person name="Zhang G.Q."/>
            <person name="Zhang D."/>
            <person name="Liu X.D."/>
            <person name="Xu X.Y."/>
            <person name="Sun W.H."/>
            <person name="Yu X."/>
            <person name="Zhu X."/>
            <person name="Wang Z.W."/>
            <person name="Zhao X."/>
            <person name="Zhong W.Y."/>
            <person name="Chen H."/>
            <person name="Yin W.L."/>
            <person name="Huang T."/>
            <person name="Niu S.C."/>
            <person name="Liu Z.J."/>
        </authorList>
    </citation>
    <scope>NUCLEOTIDE SEQUENCE [LARGE SCALE GENOMIC DNA]</scope>
    <source>
        <strain evidence="2">Lindl</strain>
    </source>
</reference>
<feature type="region of interest" description="Disordered" evidence="1">
    <location>
        <begin position="46"/>
        <end position="118"/>
    </location>
</feature>
<feature type="compositionally biased region" description="Low complexity" evidence="1">
    <location>
        <begin position="76"/>
        <end position="86"/>
    </location>
</feature>
<sequence>MATKIFLNLLYKSISSPNRTRSPFWKAAAKVLKSNFANILRPLSNEDTPHSLDSACKPLQPPAHETADGYVRRGRTSPAATSLAPSPSTPPRLPHKTSSSQPHISSSAPPPNRPDWPELRGIEHRHERYDDGNETEGCEQGEVEVADKRTAGEGVVYDWVVGRDDEARDSGKVESEHDVTCSRAVAGEEVACAAHQQAEHGAGEVEVERPTGKYDVKSLIVNREDAEQSLLERPFRAVVVYDELVVLQELGKRIVIHQLTLCCFVSTAFSSSSTVSRSREEKLRGAFAEEGGFHHLPR</sequence>
<protein>
    <submittedName>
        <fullName evidence="2">Uncharacterized protein</fullName>
    </submittedName>
</protein>
<keyword evidence="3" id="KW-1185">Reference proteome</keyword>
<evidence type="ECO:0000256" key="1">
    <source>
        <dbReference type="SAM" id="MobiDB-lite"/>
    </source>
</evidence>
<name>A0AAV7H7C4_DENCH</name>
<proteinExistence type="predicted"/>